<dbReference type="Proteomes" id="UP000322983">
    <property type="component" value="Chromosome"/>
</dbReference>
<dbReference type="GO" id="GO:0016020">
    <property type="term" value="C:membrane"/>
    <property type="evidence" value="ECO:0007669"/>
    <property type="project" value="UniProtKB-SubCell"/>
</dbReference>
<dbReference type="EMBL" id="AP018929">
    <property type="protein sequence ID" value="BBG22726.1"/>
    <property type="molecule type" value="Genomic_DNA"/>
</dbReference>
<evidence type="ECO:0000313" key="7">
    <source>
        <dbReference type="EMBL" id="BBG22726.1"/>
    </source>
</evidence>
<evidence type="ECO:0000256" key="2">
    <source>
        <dbReference type="ARBA" id="ARBA00022692"/>
    </source>
</evidence>
<gene>
    <name evidence="7" type="ORF">IC006_0010</name>
    <name evidence="8" type="ORF">IC007_0010</name>
</gene>
<accession>A0A510DRC0</accession>
<dbReference type="PANTHER" id="PTHR33507">
    <property type="entry name" value="INNER MEMBRANE PROTEIN YBBJ"/>
    <property type="match status" value="1"/>
</dbReference>
<dbReference type="Pfam" id="PF01957">
    <property type="entry name" value="NfeD"/>
    <property type="match status" value="1"/>
</dbReference>
<dbReference type="PANTHER" id="PTHR33507:SF4">
    <property type="entry name" value="NODULATION COMPETITIVENESS PROTEIN NFED"/>
    <property type="match status" value="1"/>
</dbReference>
<dbReference type="Gene3D" id="2.40.50.140">
    <property type="entry name" value="Nucleic acid-binding proteins"/>
    <property type="match status" value="1"/>
</dbReference>
<dbReference type="Proteomes" id="UP000325030">
    <property type="component" value="Chromosome"/>
</dbReference>
<keyword evidence="3 5" id="KW-1133">Transmembrane helix</keyword>
<dbReference type="EMBL" id="AP018930">
    <property type="protein sequence ID" value="BBG25505.1"/>
    <property type="molecule type" value="Genomic_DNA"/>
</dbReference>
<dbReference type="RefSeq" id="WP_054845323.1">
    <property type="nucleotide sequence ID" value="NZ_AP018929.1"/>
</dbReference>
<evidence type="ECO:0000313" key="9">
    <source>
        <dbReference type="Proteomes" id="UP000322983"/>
    </source>
</evidence>
<accession>A0A510DZ54</accession>
<comment type="subcellular location">
    <subcellularLocation>
        <location evidence="1">Membrane</location>
        <topology evidence="1">Multi-pass membrane protein</topology>
    </subcellularLocation>
</comment>
<dbReference type="STRING" id="1294262.GCA_001316085_00797"/>
<reference evidence="7 9" key="2">
    <citation type="journal article" date="2020" name="Int. J. Syst. Evol. Microbiol.">
        <title>Sulfuracidifex tepidarius gen. nov., sp. nov. and transfer of Sulfolobus metallicus Huber and Stetter 1992 to the genus Sulfuracidifex as Sulfuracidifex metallicus comb. nov.</title>
        <authorList>
            <person name="Itoh T."/>
            <person name="Miura T."/>
            <person name="Sakai H.D."/>
            <person name="Kato S."/>
            <person name="Ohkuma M."/>
            <person name="Takashina T."/>
        </authorList>
    </citation>
    <scope>NUCLEOTIDE SEQUENCE [LARGE SCALE GENOMIC DNA]</scope>
    <source>
        <strain evidence="7 9">IC-006</strain>
        <strain evidence="8">IC-007</strain>
    </source>
</reference>
<evidence type="ECO:0000313" key="8">
    <source>
        <dbReference type="EMBL" id="BBG25505.1"/>
    </source>
</evidence>
<evidence type="ECO:0000256" key="4">
    <source>
        <dbReference type="ARBA" id="ARBA00023136"/>
    </source>
</evidence>
<name>A0A510DRC0_9CREN</name>
<evidence type="ECO:0000313" key="10">
    <source>
        <dbReference type="Proteomes" id="UP000325030"/>
    </source>
</evidence>
<evidence type="ECO:0000256" key="1">
    <source>
        <dbReference type="ARBA" id="ARBA00004141"/>
    </source>
</evidence>
<feature type="transmembrane region" description="Helical" evidence="5">
    <location>
        <begin position="7"/>
        <end position="26"/>
    </location>
</feature>
<evidence type="ECO:0000256" key="5">
    <source>
        <dbReference type="SAM" id="Phobius"/>
    </source>
</evidence>
<dbReference type="InterPro" id="IPR012340">
    <property type="entry name" value="NA-bd_OB-fold"/>
</dbReference>
<dbReference type="KEGG" id="step:IC006_0010"/>
<feature type="transmembrane region" description="Helical" evidence="5">
    <location>
        <begin position="32"/>
        <end position="50"/>
    </location>
</feature>
<dbReference type="GeneID" id="41716536"/>
<dbReference type="SUPFAM" id="SSF141322">
    <property type="entry name" value="NfeD domain-like"/>
    <property type="match status" value="1"/>
</dbReference>
<dbReference type="OrthoDB" id="28112at2157"/>
<keyword evidence="2 5" id="KW-0812">Transmembrane</keyword>
<dbReference type="InterPro" id="IPR052165">
    <property type="entry name" value="Membrane_assoc_protease"/>
</dbReference>
<organism evidence="7 9">
    <name type="scientific">Sulfuracidifex tepidarius</name>
    <dbReference type="NCBI Taxonomy" id="1294262"/>
    <lineage>
        <taxon>Archaea</taxon>
        <taxon>Thermoproteota</taxon>
        <taxon>Thermoprotei</taxon>
        <taxon>Sulfolobales</taxon>
        <taxon>Sulfolobaceae</taxon>
        <taxon>Sulfuracidifex</taxon>
    </lineage>
</organism>
<feature type="domain" description="NfeD-like C-terminal" evidence="6">
    <location>
        <begin position="60"/>
        <end position="114"/>
    </location>
</feature>
<dbReference type="InterPro" id="IPR002810">
    <property type="entry name" value="NfeD-like_C"/>
</dbReference>
<evidence type="ECO:0000259" key="6">
    <source>
        <dbReference type="Pfam" id="PF01957"/>
    </source>
</evidence>
<proteinExistence type="predicted"/>
<dbReference type="AlphaFoldDB" id="A0A510DRC0"/>
<keyword evidence="9" id="KW-1185">Reference proteome</keyword>
<sequence>MAHPAVIPVIIILVLVIVLVLTGYIFDPIVSLPSLFIIGYLSYRMVYVILKTRHRDIYTYIGKIGEVERDITPGHTGFVRVEGEIWEAISDENIHKGESVVVLERRGLKLVVKRADTFEGNKTRQAN</sequence>
<evidence type="ECO:0000256" key="3">
    <source>
        <dbReference type="ARBA" id="ARBA00022989"/>
    </source>
</evidence>
<keyword evidence="4 5" id="KW-0472">Membrane</keyword>
<reference evidence="10" key="1">
    <citation type="submission" date="2018-09" db="EMBL/GenBank/DDBJ databases">
        <title>Complete Genome Sequencing of Sulfolobus sp. JCM 16834.</title>
        <authorList>
            <person name="Kato S."/>
            <person name="Itoh T."/>
            <person name="Ohkuma M."/>
        </authorList>
    </citation>
    <scope>NUCLEOTIDE SEQUENCE [LARGE SCALE GENOMIC DNA]</scope>
    <source>
        <strain evidence="10">IC-007</strain>
    </source>
</reference>
<protein>
    <recommendedName>
        <fullName evidence="6">NfeD-like C-terminal domain-containing protein</fullName>
    </recommendedName>
</protein>